<keyword evidence="7" id="KW-1185">Reference proteome</keyword>
<dbReference type="SUPFAM" id="SSF54909">
    <property type="entry name" value="Dimeric alpha+beta barrel"/>
    <property type="match status" value="1"/>
</dbReference>
<dbReference type="Proteomes" id="UP000031838">
    <property type="component" value="Chromosome 2"/>
</dbReference>
<keyword evidence="2" id="KW-0238">DNA-binding</keyword>
<dbReference type="GO" id="GO:0005829">
    <property type="term" value="C:cytosol"/>
    <property type="evidence" value="ECO:0007669"/>
    <property type="project" value="TreeGrafter"/>
</dbReference>
<dbReference type="InterPro" id="IPR036390">
    <property type="entry name" value="WH_DNA-bd_sf"/>
</dbReference>
<dbReference type="Pfam" id="PF13412">
    <property type="entry name" value="HTH_24"/>
    <property type="match status" value="1"/>
</dbReference>
<dbReference type="InterPro" id="IPR011008">
    <property type="entry name" value="Dimeric_a/b-barrel"/>
</dbReference>
<evidence type="ECO:0000256" key="2">
    <source>
        <dbReference type="ARBA" id="ARBA00023125"/>
    </source>
</evidence>
<dbReference type="Pfam" id="PF01037">
    <property type="entry name" value="AsnC_trans_reg"/>
    <property type="match status" value="1"/>
</dbReference>
<dbReference type="PANTHER" id="PTHR30154:SF34">
    <property type="entry name" value="TRANSCRIPTIONAL REGULATOR AZLB"/>
    <property type="match status" value="1"/>
</dbReference>
<organism evidence="6 7">
    <name type="scientific">Burkholderia plantarii</name>
    <dbReference type="NCBI Taxonomy" id="41899"/>
    <lineage>
        <taxon>Bacteria</taxon>
        <taxon>Pseudomonadati</taxon>
        <taxon>Pseudomonadota</taxon>
        <taxon>Betaproteobacteria</taxon>
        <taxon>Burkholderiales</taxon>
        <taxon>Burkholderiaceae</taxon>
        <taxon>Burkholderia</taxon>
    </lineage>
</organism>
<evidence type="ECO:0000313" key="6">
    <source>
        <dbReference type="EMBL" id="AJK48898.1"/>
    </source>
</evidence>
<dbReference type="EMBL" id="CP002581">
    <property type="protein sequence ID" value="AJK48898.1"/>
    <property type="molecule type" value="Genomic_DNA"/>
</dbReference>
<dbReference type="GO" id="GO:0043200">
    <property type="term" value="P:response to amino acid"/>
    <property type="evidence" value="ECO:0007669"/>
    <property type="project" value="TreeGrafter"/>
</dbReference>
<proteinExistence type="predicted"/>
<dbReference type="GO" id="GO:0043565">
    <property type="term" value="F:sequence-specific DNA binding"/>
    <property type="evidence" value="ECO:0007669"/>
    <property type="project" value="InterPro"/>
</dbReference>
<evidence type="ECO:0000256" key="4">
    <source>
        <dbReference type="SAM" id="MobiDB-lite"/>
    </source>
</evidence>
<dbReference type="InterPro" id="IPR000485">
    <property type="entry name" value="AsnC-type_HTH_dom"/>
</dbReference>
<dbReference type="InterPro" id="IPR019888">
    <property type="entry name" value="Tscrpt_reg_AsnC-like"/>
</dbReference>
<sequence>MIRFRKGGSGAPRSWAQRSDKRTGAVPERVSVLYCVAMAIQYKYSGNRAISGIVTFMPADPTRLDRTDIAILNQLQQNARITNAELARAVNLSPTPCFNRVKALEKLGLIRRQVTLLDPEPLGLKINVFIQVSLEKQQEDALRRFEAAIDKRPEVMECYLMSGDADYLLRVLVPSMHGLERFIVDQLTTIPGVSNIRSSFALKQVRYRTALPLPAGGLTLSREEEDARDGD</sequence>
<feature type="region of interest" description="Disordered" evidence="4">
    <location>
        <begin position="1"/>
        <end position="22"/>
    </location>
</feature>
<dbReference type="PRINTS" id="PR00033">
    <property type="entry name" value="HTHASNC"/>
</dbReference>
<dbReference type="InterPro" id="IPR019887">
    <property type="entry name" value="Tscrpt_reg_AsnC/Lrp_C"/>
</dbReference>
<dbReference type="Gene3D" id="1.10.10.10">
    <property type="entry name" value="Winged helix-like DNA-binding domain superfamily/Winged helix DNA-binding domain"/>
    <property type="match status" value="1"/>
</dbReference>
<dbReference type="SMART" id="SM00344">
    <property type="entry name" value="HTH_ASNC"/>
    <property type="match status" value="1"/>
</dbReference>
<reference evidence="7" key="1">
    <citation type="submission" date="2011-03" db="EMBL/GenBank/DDBJ databases">
        <authorList>
            <person name="Voget S."/>
            <person name="Streit W.R."/>
            <person name="Jaeger K.E."/>
            <person name="Daniel R."/>
        </authorList>
    </citation>
    <scope>NUCLEOTIDE SEQUENCE [LARGE SCALE GENOMIC DNA]</scope>
    <source>
        <strain evidence="7">PG1</strain>
    </source>
</reference>
<evidence type="ECO:0000259" key="5">
    <source>
        <dbReference type="PROSITE" id="PS50956"/>
    </source>
</evidence>
<dbReference type="InterPro" id="IPR036388">
    <property type="entry name" value="WH-like_DNA-bd_sf"/>
</dbReference>
<dbReference type="PROSITE" id="PS50956">
    <property type="entry name" value="HTH_ASNC_2"/>
    <property type="match status" value="1"/>
</dbReference>
<evidence type="ECO:0000256" key="3">
    <source>
        <dbReference type="ARBA" id="ARBA00023163"/>
    </source>
</evidence>
<dbReference type="InterPro" id="IPR011991">
    <property type="entry name" value="ArsR-like_HTH"/>
</dbReference>
<dbReference type="PANTHER" id="PTHR30154">
    <property type="entry name" value="LEUCINE-RESPONSIVE REGULATORY PROTEIN"/>
    <property type="match status" value="1"/>
</dbReference>
<keyword evidence="1" id="KW-0805">Transcription regulation</keyword>
<dbReference type="CDD" id="cd00090">
    <property type="entry name" value="HTH_ARSR"/>
    <property type="match status" value="1"/>
</dbReference>
<dbReference type="PROSITE" id="PS00519">
    <property type="entry name" value="HTH_ASNC_1"/>
    <property type="match status" value="1"/>
</dbReference>
<dbReference type="SUPFAM" id="SSF46785">
    <property type="entry name" value="Winged helix' DNA-binding domain"/>
    <property type="match status" value="1"/>
</dbReference>
<gene>
    <name evidence="6" type="ORF">BGL_2c08140</name>
</gene>
<protein>
    <submittedName>
        <fullName evidence="6">Transcriptional regulator</fullName>
    </submittedName>
</protein>
<dbReference type="InterPro" id="IPR019885">
    <property type="entry name" value="Tscrpt_reg_HTH_AsnC-type_CS"/>
</dbReference>
<name>A0A0B6RZV1_BURPL</name>
<dbReference type="KEGG" id="bgp:BGL_2c08140"/>
<feature type="domain" description="HTH asnC-type" evidence="5">
    <location>
        <begin position="64"/>
        <end position="125"/>
    </location>
</feature>
<evidence type="ECO:0000256" key="1">
    <source>
        <dbReference type="ARBA" id="ARBA00023015"/>
    </source>
</evidence>
<dbReference type="GO" id="GO:0006355">
    <property type="term" value="P:regulation of DNA-templated transcription"/>
    <property type="evidence" value="ECO:0007669"/>
    <property type="project" value="UniProtKB-ARBA"/>
</dbReference>
<dbReference type="Gene3D" id="3.30.70.920">
    <property type="match status" value="1"/>
</dbReference>
<dbReference type="HOGENOM" id="CLU_091233_0_3_4"/>
<accession>A0A0B6RZV1</accession>
<dbReference type="AlphaFoldDB" id="A0A0B6RZV1"/>
<keyword evidence="3" id="KW-0804">Transcription</keyword>
<reference evidence="6 7" key="2">
    <citation type="journal article" date="2016" name="Appl. Microbiol. Biotechnol.">
        <title>Mutations improving production and secretion of extracellular lipase by Burkholderia glumae PG1.</title>
        <authorList>
            <person name="Knapp A."/>
            <person name="Voget S."/>
            <person name="Gao R."/>
            <person name="Zaburannyi N."/>
            <person name="Krysciak D."/>
            <person name="Breuer M."/>
            <person name="Hauer B."/>
            <person name="Streit W.R."/>
            <person name="Muller R."/>
            <person name="Daniel R."/>
            <person name="Jaeger K.E."/>
        </authorList>
    </citation>
    <scope>NUCLEOTIDE SEQUENCE [LARGE SCALE GENOMIC DNA]</scope>
    <source>
        <strain evidence="6 7">PG1</strain>
    </source>
</reference>
<evidence type="ECO:0000313" key="7">
    <source>
        <dbReference type="Proteomes" id="UP000031838"/>
    </source>
</evidence>